<dbReference type="AlphaFoldDB" id="A0A031JRH7"/>
<reference evidence="3 4" key="1">
    <citation type="submission" date="2014-03" db="EMBL/GenBank/DDBJ databases">
        <title>Whole genome sequence of Novosphingobium resinovorum KF1.</title>
        <authorList>
            <person name="Gan H.M."/>
            <person name="Gan H.Y."/>
            <person name="Chew T.H."/>
            <person name="Savka M.A."/>
        </authorList>
    </citation>
    <scope>NUCLEOTIDE SEQUENCE [LARGE SCALE GENOMIC DNA]</scope>
    <source>
        <strain evidence="3 4">KF1</strain>
    </source>
</reference>
<evidence type="ECO:0000313" key="2">
    <source>
        <dbReference type="EMBL" id="AOR76948.1"/>
    </source>
</evidence>
<dbReference type="KEGG" id="nre:BES08_09445"/>
<evidence type="ECO:0000259" key="1">
    <source>
        <dbReference type="SMART" id="SM00986"/>
    </source>
</evidence>
<protein>
    <submittedName>
        <fullName evidence="2">IclR family transcriptional regulator</fullName>
    </submittedName>
    <submittedName>
        <fullName evidence="3">Uracil-DNA glycosylase</fullName>
    </submittedName>
</protein>
<name>A0A031JRH7_9SPHN</name>
<dbReference type="PATRIC" id="fig|158500.4.peg.3506"/>
<dbReference type="InterPro" id="IPR036895">
    <property type="entry name" value="Uracil-DNA_glycosylase-like_sf"/>
</dbReference>
<evidence type="ECO:0000313" key="5">
    <source>
        <dbReference type="Proteomes" id="UP000094626"/>
    </source>
</evidence>
<keyword evidence="5" id="KW-1185">Reference proteome</keyword>
<dbReference type="eggNOG" id="COG1573">
    <property type="taxonomic scope" value="Bacteria"/>
</dbReference>
<dbReference type="SMART" id="SM00986">
    <property type="entry name" value="UDG"/>
    <property type="match status" value="1"/>
</dbReference>
<dbReference type="OrthoDB" id="9789139at2"/>
<dbReference type="CDD" id="cd10033">
    <property type="entry name" value="UDG_like"/>
    <property type="match status" value="1"/>
</dbReference>
<organism evidence="3 4">
    <name type="scientific">Novosphingobium resinovorum</name>
    <dbReference type="NCBI Taxonomy" id="158500"/>
    <lineage>
        <taxon>Bacteria</taxon>
        <taxon>Pseudomonadati</taxon>
        <taxon>Pseudomonadota</taxon>
        <taxon>Alphaproteobacteria</taxon>
        <taxon>Sphingomonadales</taxon>
        <taxon>Sphingomonadaceae</taxon>
        <taxon>Novosphingobium</taxon>
    </lineage>
</organism>
<dbReference type="RefSeq" id="WP_008829798.1">
    <property type="nucleotide sequence ID" value="NZ_CP017075.1"/>
</dbReference>
<reference evidence="5" key="3">
    <citation type="journal article" date="2017" name="J. Biotechnol.">
        <title>Complete genome sequence of Novosphingobium resinovorum SA1, a versatile xenobiotic-degrading bacterium capable of utilizing sulfanilic acid.</title>
        <authorList>
            <person name="Hegedus B."/>
            <person name="Kos P.B."/>
            <person name="Balint B."/>
            <person name="Maroti G."/>
            <person name="Gan H.M."/>
            <person name="Perei K."/>
            <person name="Rakhely G."/>
        </authorList>
    </citation>
    <scope>NUCLEOTIDE SEQUENCE [LARGE SCALE GENOMIC DNA]</scope>
    <source>
        <strain evidence="5">SA1</strain>
    </source>
</reference>
<dbReference type="EMBL" id="JFYZ01000017">
    <property type="protein sequence ID" value="EZP80351.1"/>
    <property type="molecule type" value="Genomic_DNA"/>
</dbReference>
<dbReference type="STRING" id="158500.BES08_09445"/>
<reference evidence="2" key="2">
    <citation type="submission" date="2016-08" db="EMBL/GenBank/DDBJ databases">
        <authorList>
            <person name="Seilhamer J.J."/>
        </authorList>
    </citation>
    <scope>NUCLEOTIDE SEQUENCE [LARGE SCALE GENOMIC DNA]</scope>
    <source>
        <strain evidence="2">SA1</strain>
    </source>
</reference>
<dbReference type="Gene3D" id="3.40.470.10">
    <property type="entry name" value="Uracil-DNA glycosylase-like domain"/>
    <property type="match status" value="1"/>
</dbReference>
<proteinExistence type="predicted"/>
<accession>A0A031JRH7</accession>
<gene>
    <name evidence="2" type="ORF">BES08_09445</name>
    <name evidence="3" type="ORF">BV97_03438</name>
</gene>
<feature type="domain" description="Uracil-DNA glycosylase-like" evidence="1">
    <location>
        <begin position="30"/>
        <end position="187"/>
    </location>
</feature>
<dbReference type="SMART" id="SM00987">
    <property type="entry name" value="UreE_C"/>
    <property type="match status" value="1"/>
</dbReference>
<dbReference type="InterPro" id="IPR005122">
    <property type="entry name" value="Uracil-DNA_glycosylase-like"/>
</dbReference>
<dbReference type="SUPFAM" id="SSF52141">
    <property type="entry name" value="Uracil-DNA glycosylase-like"/>
    <property type="match status" value="1"/>
</dbReference>
<dbReference type="Proteomes" id="UP000024329">
    <property type="component" value="Unassembled WGS sequence"/>
</dbReference>
<dbReference type="Proteomes" id="UP000094626">
    <property type="component" value="Chromosome"/>
</dbReference>
<dbReference type="InterPro" id="IPR047124">
    <property type="entry name" value="HI_0220.2"/>
</dbReference>
<dbReference type="Pfam" id="PF03167">
    <property type="entry name" value="UDG"/>
    <property type="match status" value="1"/>
</dbReference>
<dbReference type="PANTHER" id="PTHR42160">
    <property type="entry name" value="URACIL-DNA GLYCOSYLASE SUPERFAMILY PROTEIN"/>
    <property type="match status" value="1"/>
</dbReference>
<dbReference type="EMBL" id="CP017075">
    <property type="protein sequence ID" value="AOR76948.1"/>
    <property type="molecule type" value="Genomic_DNA"/>
</dbReference>
<evidence type="ECO:0000313" key="3">
    <source>
        <dbReference type="EMBL" id="EZP80351.1"/>
    </source>
</evidence>
<sequence>MASATLDALLGEIRACRLCETALGFEPRPFVAASPSARLLIIGQAPGSKVHASGIGWDDDSGDRLRGWLGLDKAMFYDTAKVAQMPSGFCYPGKASGGDKPPRPECAPRWHAPLLAELPQRRLTLLVGQYAQKRYLPRGFAPNLTETVRRWREAPEGLFPLPHPAWRSRLWMAKHPWFEAEVLPDLRRKVIEAVEGSPHQNV</sequence>
<dbReference type="PANTHER" id="PTHR42160:SF1">
    <property type="entry name" value="URACIL-DNA GLYCOSYLASE SUPERFAMILY PROTEIN"/>
    <property type="match status" value="1"/>
</dbReference>
<evidence type="ECO:0000313" key="4">
    <source>
        <dbReference type="Proteomes" id="UP000024329"/>
    </source>
</evidence>